<evidence type="ECO:0000313" key="1">
    <source>
        <dbReference type="EMBL" id="MBD3584526.1"/>
    </source>
</evidence>
<name>A0ABR8LHF4_9ALTE</name>
<evidence type="ECO:0008006" key="3">
    <source>
        <dbReference type="Google" id="ProtNLM"/>
    </source>
</evidence>
<comment type="caution">
    <text evidence="1">The sequence shown here is derived from an EMBL/GenBank/DDBJ whole genome shotgun (WGS) entry which is preliminary data.</text>
</comment>
<dbReference type="EMBL" id="JABBXD010000001">
    <property type="protein sequence ID" value="MBD3584526.1"/>
    <property type="molecule type" value="Genomic_DNA"/>
</dbReference>
<dbReference type="Proteomes" id="UP000624419">
    <property type="component" value="Unassembled WGS sequence"/>
</dbReference>
<proteinExistence type="predicted"/>
<dbReference type="InterPro" id="IPR029278">
    <property type="entry name" value="Imm26"/>
</dbReference>
<protein>
    <recommendedName>
        <fullName evidence="3">Immunity protein 26 of polymorphic toxin system</fullName>
    </recommendedName>
</protein>
<organism evidence="1 2">
    <name type="scientific">Salinimonas profundi</name>
    <dbReference type="NCBI Taxonomy" id="2729140"/>
    <lineage>
        <taxon>Bacteria</taxon>
        <taxon>Pseudomonadati</taxon>
        <taxon>Pseudomonadota</taxon>
        <taxon>Gammaproteobacteria</taxon>
        <taxon>Alteromonadales</taxon>
        <taxon>Alteromonadaceae</taxon>
        <taxon>Alteromonas/Salinimonas group</taxon>
        <taxon>Salinimonas</taxon>
    </lineage>
</organism>
<accession>A0ABR8LHF4</accession>
<dbReference type="RefSeq" id="WP_191021980.1">
    <property type="nucleotide sequence ID" value="NZ_JABBXD010000001.1"/>
</dbReference>
<sequence length="141" mass="16415">MNARKYWTPGNYIQIPLDDNRYCYGVVTVMERLAFVDYCDVKALEPDEIVALPILFEISAAKYTIKKSAWLVVGKADLNERFETKPFFYKKDIISGKYSIVDSTWLNEVPATETECRNLEKAAVWEPCHIEDRLRQHFGIQ</sequence>
<dbReference type="Pfam" id="PF15428">
    <property type="entry name" value="Imm26"/>
    <property type="match status" value="1"/>
</dbReference>
<keyword evidence="2" id="KW-1185">Reference proteome</keyword>
<evidence type="ECO:0000313" key="2">
    <source>
        <dbReference type="Proteomes" id="UP000624419"/>
    </source>
</evidence>
<reference evidence="1 2" key="1">
    <citation type="submission" date="2020-04" db="EMBL/GenBank/DDBJ databases">
        <title>Salinimonas sp. HHU 13199.</title>
        <authorList>
            <person name="Cui X."/>
            <person name="Zhang D."/>
        </authorList>
    </citation>
    <scope>NUCLEOTIDE SEQUENCE [LARGE SCALE GENOMIC DNA]</scope>
    <source>
        <strain evidence="1 2">HHU 13199</strain>
    </source>
</reference>
<gene>
    <name evidence="1" type="ORF">HHX48_02115</name>
</gene>